<dbReference type="AlphaFoldDB" id="A0A448XR00"/>
<proteinExistence type="predicted"/>
<evidence type="ECO:0000313" key="1">
    <source>
        <dbReference type="EMBL" id="VEL42728.1"/>
    </source>
</evidence>
<evidence type="ECO:0000313" key="2">
    <source>
        <dbReference type="Proteomes" id="UP000784294"/>
    </source>
</evidence>
<name>A0A448XR00_9PLAT</name>
<sequence length="148" mass="16309">MDPPESSSPFTLSLEPRASPHVRIRCPLFETLHRCLLPHLGPPFLLLPSLPASLATGLNPLPSRRPRQLSYSTTVCISTHRTGASFAALRSGDSVSLVPFVFSLYRPIGAVYFSSFLCFPDQFAVVAGIRQLHPSRLQLTRVGGRLWL</sequence>
<accession>A0A448XR00</accession>
<dbReference type="EMBL" id="CAAALY010276188">
    <property type="protein sequence ID" value="VEL42728.1"/>
    <property type="molecule type" value="Genomic_DNA"/>
</dbReference>
<protein>
    <submittedName>
        <fullName evidence="1">Uncharacterized protein</fullName>
    </submittedName>
</protein>
<comment type="caution">
    <text evidence="1">The sequence shown here is derived from an EMBL/GenBank/DDBJ whole genome shotgun (WGS) entry which is preliminary data.</text>
</comment>
<keyword evidence="2" id="KW-1185">Reference proteome</keyword>
<reference evidence="1" key="1">
    <citation type="submission" date="2018-11" db="EMBL/GenBank/DDBJ databases">
        <authorList>
            <consortium name="Pathogen Informatics"/>
        </authorList>
    </citation>
    <scope>NUCLEOTIDE SEQUENCE</scope>
</reference>
<organism evidence="1 2">
    <name type="scientific">Protopolystoma xenopodis</name>
    <dbReference type="NCBI Taxonomy" id="117903"/>
    <lineage>
        <taxon>Eukaryota</taxon>
        <taxon>Metazoa</taxon>
        <taxon>Spiralia</taxon>
        <taxon>Lophotrochozoa</taxon>
        <taxon>Platyhelminthes</taxon>
        <taxon>Monogenea</taxon>
        <taxon>Polyopisthocotylea</taxon>
        <taxon>Polystomatidea</taxon>
        <taxon>Polystomatidae</taxon>
        <taxon>Protopolystoma</taxon>
    </lineage>
</organism>
<dbReference type="Proteomes" id="UP000784294">
    <property type="component" value="Unassembled WGS sequence"/>
</dbReference>
<gene>
    <name evidence="1" type="ORF">PXEA_LOCUS36168</name>
</gene>